<keyword evidence="8" id="KW-1185">Reference proteome</keyword>
<organism evidence="7 8">
    <name type="scientific">Microbacterium algihabitans</name>
    <dbReference type="NCBI Taxonomy" id="3075992"/>
    <lineage>
        <taxon>Bacteria</taxon>
        <taxon>Bacillati</taxon>
        <taxon>Actinomycetota</taxon>
        <taxon>Actinomycetes</taxon>
        <taxon>Micrococcales</taxon>
        <taxon>Microbacteriaceae</taxon>
        <taxon>Microbacterium</taxon>
    </lineage>
</organism>
<dbReference type="Pfam" id="PF00440">
    <property type="entry name" value="TetR_N"/>
    <property type="match status" value="1"/>
</dbReference>
<keyword evidence="1" id="KW-0678">Repressor</keyword>
<evidence type="ECO:0000313" key="8">
    <source>
        <dbReference type="Proteomes" id="UP001256673"/>
    </source>
</evidence>
<dbReference type="Proteomes" id="UP001256673">
    <property type="component" value="Unassembled WGS sequence"/>
</dbReference>
<accession>A0ABU3RXD7</accession>
<evidence type="ECO:0000256" key="4">
    <source>
        <dbReference type="ARBA" id="ARBA00023163"/>
    </source>
</evidence>
<protein>
    <submittedName>
        <fullName evidence="7">TetR/AcrR family transcriptional regulator</fullName>
    </submittedName>
</protein>
<dbReference type="SUPFAM" id="SSF48498">
    <property type="entry name" value="Tetracyclin repressor-like, C-terminal domain"/>
    <property type="match status" value="1"/>
</dbReference>
<dbReference type="InterPro" id="IPR009057">
    <property type="entry name" value="Homeodomain-like_sf"/>
</dbReference>
<dbReference type="Gene3D" id="1.10.357.10">
    <property type="entry name" value="Tetracycline Repressor, domain 2"/>
    <property type="match status" value="1"/>
</dbReference>
<dbReference type="Pfam" id="PF13977">
    <property type="entry name" value="TetR_C_6"/>
    <property type="match status" value="1"/>
</dbReference>
<evidence type="ECO:0000256" key="2">
    <source>
        <dbReference type="ARBA" id="ARBA00023015"/>
    </source>
</evidence>
<feature type="domain" description="HTH tetR-type" evidence="6">
    <location>
        <begin position="28"/>
        <end position="88"/>
    </location>
</feature>
<name>A0ABU3RXD7_9MICO</name>
<dbReference type="RefSeq" id="WP_144834529.1">
    <property type="nucleotide sequence ID" value="NZ_JAWDIU010000004.1"/>
</dbReference>
<proteinExistence type="predicted"/>
<evidence type="ECO:0000259" key="6">
    <source>
        <dbReference type="PROSITE" id="PS50977"/>
    </source>
</evidence>
<dbReference type="EMBL" id="JAWDIU010000004">
    <property type="protein sequence ID" value="MDU0327551.1"/>
    <property type="molecule type" value="Genomic_DNA"/>
</dbReference>
<dbReference type="InterPro" id="IPR036271">
    <property type="entry name" value="Tet_transcr_reg_TetR-rel_C_sf"/>
</dbReference>
<dbReference type="PANTHER" id="PTHR47506">
    <property type="entry name" value="TRANSCRIPTIONAL REGULATORY PROTEIN"/>
    <property type="match status" value="1"/>
</dbReference>
<reference evidence="7 8" key="1">
    <citation type="submission" date="2023-09" db="EMBL/GenBank/DDBJ databases">
        <title>Microbacterium fusihabitans sp. nov., Microbacterium phycihabitans sp. nov., and Microbacterium cervinum sp. nov., isolated from dried seaweeds of beach.</title>
        <authorList>
            <person name="Lee S.D."/>
        </authorList>
    </citation>
    <scope>NUCLEOTIDE SEQUENCE [LARGE SCALE GENOMIC DNA]</scope>
    <source>
        <strain evidence="7 8">KSW2-21</strain>
    </source>
</reference>
<feature type="DNA-binding region" description="H-T-H motif" evidence="5">
    <location>
        <begin position="51"/>
        <end position="70"/>
    </location>
</feature>
<dbReference type="SUPFAM" id="SSF46689">
    <property type="entry name" value="Homeodomain-like"/>
    <property type="match status" value="1"/>
</dbReference>
<keyword evidence="4" id="KW-0804">Transcription</keyword>
<keyword evidence="2" id="KW-0805">Transcription regulation</keyword>
<dbReference type="InterPro" id="IPR039538">
    <property type="entry name" value="BetI_C"/>
</dbReference>
<dbReference type="PROSITE" id="PS50977">
    <property type="entry name" value="HTH_TETR_2"/>
    <property type="match status" value="1"/>
</dbReference>
<keyword evidence="3 5" id="KW-0238">DNA-binding</keyword>
<evidence type="ECO:0000313" key="7">
    <source>
        <dbReference type="EMBL" id="MDU0327551.1"/>
    </source>
</evidence>
<evidence type="ECO:0000256" key="1">
    <source>
        <dbReference type="ARBA" id="ARBA00022491"/>
    </source>
</evidence>
<sequence length="207" mass="22156">MTLGDDSPGDDALDDDRLGRSGAYSKGVARRQEILNRAIDVFAERGADGASLRSIARALGVSHAALLHYFDSREQLLVAVYDHANRQRPPAPDATALSSLTDAAEHNTAVPGLVELYTTLVATSLKEDSATAREYFTARFARLREDLAARLRQEQADGLVRADCDPDQVAALLIAASDGLQVQWLLDPSLPLARSLGALGGLLAPPR</sequence>
<evidence type="ECO:0000256" key="3">
    <source>
        <dbReference type="ARBA" id="ARBA00023125"/>
    </source>
</evidence>
<evidence type="ECO:0000256" key="5">
    <source>
        <dbReference type="PROSITE-ProRule" id="PRU00335"/>
    </source>
</evidence>
<gene>
    <name evidence="7" type="ORF">RWH43_12365</name>
</gene>
<comment type="caution">
    <text evidence="7">The sequence shown here is derived from an EMBL/GenBank/DDBJ whole genome shotgun (WGS) entry which is preliminary data.</text>
</comment>
<dbReference type="PANTHER" id="PTHR47506:SF6">
    <property type="entry name" value="HTH-TYPE TRANSCRIPTIONAL REPRESSOR NEMR"/>
    <property type="match status" value="1"/>
</dbReference>
<dbReference type="InterPro" id="IPR001647">
    <property type="entry name" value="HTH_TetR"/>
</dbReference>
<dbReference type="PRINTS" id="PR00455">
    <property type="entry name" value="HTHTETR"/>
</dbReference>